<dbReference type="SMART" id="SM00343">
    <property type="entry name" value="ZnF_C2HC"/>
    <property type="match status" value="1"/>
</dbReference>
<dbReference type="PANTHER" id="PTHR47331:SF5">
    <property type="entry name" value="RIBONUCLEASE H"/>
    <property type="match status" value="1"/>
</dbReference>
<reference evidence="3 4" key="1">
    <citation type="submission" date="2023-02" db="EMBL/GenBank/DDBJ databases">
        <title>LHISI_Scaffold_Assembly.</title>
        <authorList>
            <person name="Stuart O.P."/>
            <person name="Cleave R."/>
            <person name="Magrath M.J.L."/>
            <person name="Mikheyev A.S."/>
        </authorList>
    </citation>
    <scope>NUCLEOTIDE SEQUENCE [LARGE SCALE GENOMIC DNA]</scope>
    <source>
        <strain evidence="3">Daus_M_001</strain>
        <tissue evidence="3">Leg muscle</tissue>
    </source>
</reference>
<evidence type="ECO:0000256" key="1">
    <source>
        <dbReference type="PROSITE-ProRule" id="PRU00047"/>
    </source>
</evidence>
<sequence length="119" mass="13449">MKCHEMHALHRCPQFLNGNLQELTYFVSLNKLCFNCLQVGHIERQCASVSSSKFGRKHNALLHREAKSPQVEDQEKASRISVEEKGMRVKMMATIEAAVLSIQSHILLPTATVRVCDNT</sequence>
<dbReference type="InterPro" id="IPR001878">
    <property type="entry name" value="Znf_CCHC"/>
</dbReference>
<evidence type="ECO:0000259" key="2">
    <source>
        <dbReference type="PROSITE" id="PS50158"/>
    </source>
</evidence>
<keyword evidence="4" id="KW-1185">Reference proteome</keyword>
<organism evidence="3 4">
    <name type="scientific">Dryococelus australis</name>
    <dbReference type="NCBI Taxonomy" id="614101"/>
    <lineage>
        <taxon>Eukaryota</taxon>
        <taxon>Metazoa</taxon>
        <taxon>Ecdysozoa</taxon>
        <taxon>Arthropoda</taxon>
        <taxon>Hexapoda</taxon>
        <taxon>Insecta</taxon>
        <taxon>Pterygota</taxon>
        <taxon>Neoptera</taxon>
        <taxon>Polyneoptera</taxon>
        <taxon>Phasmatodea</taxon>
        <taxon>Verophasmatodea</taxon>
        <taxon>Anareolatae</taxon>
        <taxon>Phasmatidae</taxon>
        <taxon>Eurycanthinae</taxon>
        <taxon>Dryococelus</taxon>
    </lineage>
</organism>
<dbReference type="PANTHER" id="PTHR47331">
    <property type="entry name" value="PHD-TYPE DOMAIN-CONTAINING PROTEIN"/>
    <property type="match status" value="1"/>
</dbReference>
<dbReference type="PROSITE" id="PS50158">
    <property type="entry name" value="ZF_CCHC"/>
    <property type="match status" value="1"/>
</dbReference>
<accession>A0ABQ9H5L4</accession>
<dbReference type="InterPro" id="IPR036875">
    <property type="entry name" value="Znf_CCHC_sf"/>
</dbReference>
<evidence type="ECO:0000313" key="4">
    <source>
        <dbReference type="Proteomes" id="UP001159363"/>
    </source>
</evidence>
<dbReference type="SUPFAM" id="SSF57756">
    <property type="entry name" value="Retrovirus zinc finger-like domains"/>
    <property type="match status" value="1"/>
</dbReference>
<gene>
    <name evidence="3" type="ORF">PR048_020194</name>
</gene>
<keyword evidence="1" id="KW-0863">Zinc-finger</keyword>
<protein>
    <recommendedName>
        <fullName evidence="2">CCHC-type domain-containing protein</fullName>
    </recommendedName>
</protein>
<dbReference type="EMBL" id="JARBHB010000007">
    <property type="protein sequence ID" value="KAJ8879586.1"/>
    <property type="molecule type" value="Genomic_DNA"/>
</dbReference>
<evidence type="ECO:0000313" key="3">
    <source>
        <dbReference type="EMBL" id="KAJ8879586.1"/>
    </source>
</evidence>
<comment type="caution">
    <text evidence="3">The sequence shown here is derived from an EMBL/GenBank/DDBJ whole genome shotgun (WGS) entry which is preliminary data.</text>
</comment>
<dbReference type="Proteomes" id="UP001159363">
    <property type="component" value="Chromosome 6"/>
</dbReference>
<feature type="domain" description="CCHC-type" evidence="2">
    <location>
        <begin position="33"/>
        <end position="46"/>
    </location>
</feature>
<keyword evidence="1" id="KW-0862">Zinc</keyword>
<proteinExistence type="predicted"/>
<keyword evidence="1" id="KW-0479">Metal-binding</keyword>
<name>A0ABQ9H5L4_9NEOP</name>